<dbReference type="GO" id="GO:0006366">
    <property type="term" value="P:transcription by RNA polymerase II"/>
    <property type="evidence" value="ECO:0007669"/>
    <property type="project" value="InterPro"/>
</dbReference>
<comment type="subcellular location">
    <subcellularLocation>
        <location evidence="1">Nucleus</location>
    </subcellularLocation>
</comment>
<evidence type="ECO:0000256" key="4">
    <source>
        <dbReference type="ARBA" id="ARBA00023242"/>
    </source>
</evidence>
<dbReference type="InterPro" id="IPR009072">
    <property type="entry name" value="Histone-fold"/>
</dbReference>
<dbReference type="SUPFAM" id="SSF47113">
    <property type="entry name" value="Histone-fold"/>
    <property type="match status" value="2"/>
</dbReference>
<comment type="caution">
    <text evidence="7">The sequence shown here is derived from an EMBL/GenBank/DDBJ whole genome shotgun (WGS) entry which is preliminary data.</text>
</comment>
<proteinExistence type="inferred from homology"/>
<dbReference type="GO" id="GO:0000124">
    <property type="term" value="C:SAGA complex"/>
    <property type="evidence" value="ECO:0007669"/>
    <property type="project" value="TreeGrafter"/>
</dbReference>
<accession>A0A9X0B8C6</accession>
<feature type="region of interest" description="Disordered" evidence="6">
    <location>
        <begin position="1"/>
        <end position="24"/>
    </location>
</feature>
<reference evidence="7" key="1">
    <citation type="submission" date="2022-12" db="EMBL/GenBank/DDBJ databases">
        <authorList>
            <person name="Petersen C."/>
        </authorList>
    </citation>
    <scope>NUCLEOTIDE SEQUENCE</scope>
    <source>
        <strain evidence="7">IBT 29677</strain>
    </source>
</reference>
<dbReference type="PANTHER" id="PTHR11380">
    <property type="entry name" value="TRANSCRIPTION INITIATION FACTOR TFIID/SUPT3-RELATED"/>
    <property type="match status" value="1"/>
</dbReference>
<sequence length="454" mass="50870">MADDGQPPATQITPEEQELASSGEHQNLSTNMFFGRIGFLENKELLPLNLGRFGQLGSFAGTSPLDWQSDADQRPKLGPHWTSHYGKNLFAAAASSDPNTLGFSMNPGMPGDVDTPPTYDEQEAPPKEEETEEDKKYSQMTLADLLPQMMFVSGETAEPSIDTTTLIEEITRQQVIEILTRSTSLATRRGSRSISTDDLIFLIRHDKAKVSRLRTFLSWKDVRKNVKDSDDKGGGDAADFAAADDAAGAVAGPTDVASKPKNKRAKVGLAWDVNSLFSVQIPEREDEEDEEEEEQNYATLQRLAAADERTKYMTKEEYVFWSECRQASFTYRKSKRFREWAGFGIVTESKPNDDIVDILGFLTFEIVQTLTEEALKVKVREDHEKNRVGGDNGDNAKKRKRETGLFDPPEEGRTPIEPRHIREAYRKLQATPQKNIAMLLHGARVPARMPLQLI</sequence>
<feature type="region of interest" description="Disordered" evidence="6">
    <location>
        <begin position="103"/>
        <end position="138"/>
    </location>
</feature>
<dbReference type="Proteomes" id="UP001147747">
    <property type="component" value="Unassembled WGS sequence"/>
</dbReference>
<dbReference type="InterPro" id="IPR003195">
    <property type="entry name" value="TFIID_TAF13"/>
</dbReference>
<keyword evidence="8" id="KW-1185">Reference proteome</keyword>
<organism evidence="7 8">
    <name type="scientific">Penicillium cosmopolitanum</name>
    <dbReference type="NCBI Taxonomy" id="1131564"/>
    <lineage>
        <taxon>Eukaryota</taxon>
        <taxon>Fungi</taxon>
        <taxon>Dikarya</taxon>
        <taxon>Ascomycota</taxon>
        <taxon>Pezizomycotina</taxon>
        <taxon>Eurotiomycetes</taxon>
        <taxon>Eurotiomycetidae</taxon>
        <taxon>Eurotiales</taxon>
        <taxon>Aspergillaceae</taxon>
        <taxon>Penicillium</taxon>
    </lineage>
</organism>
<dbReference type="EMBL" id="JAPZBU010000008">
    <property type="protein sequence ID" value="KAJ5391897.1"/>
    <property type="molecule type" value="Genomic_DNA"/>
</dbReference>
<feature type="region of interest" description="Disordered" evidence="6">
    <location>
        <begin position="385"/>
        <end position="415"/>
    </location>
</feature>
<dbReference type="RefSeq" id="XP_056487575.1">
    <property type="nucleotide sequence ID" value="XM_056632024.1"/>
</dbReference>
<dbReference type="PANTHER" id="PTHR11380:SF16">
    <property type="entry name" value="TRANSCRIPTION INITIATION PROTEIN SPT3 HOMOLOG"/>
    <property type="match status" value="1"/>
</dbReference>
<keyword evidence="2" id="KW-0805">Transcription regulation</keyword>
<evidence type="ECO:0000256" key="3">
    <source>
        <dbReference type="ARBA" id="ARBA00023163"/>
    </source>
</evidence>
<keyword evidence="4" id="KW-0539">Nucleus</keyword>
<dbReference type="OrthoDB" id="66982at2759"/>
<feature type="compositionally biased region" description="Polar residues" evidence="6">
    <location>
        <begin position="8"/>
        <end position="24"/>
    </location>
</feature>
<dbReference type="CDD" id="cd22926">
    <property type="entry name" value="HFD_SPT3"/>
    <property type="match status" value="1"/>
</dbReference>
<comment type="similarity">
    <text evidence="5">Belongs to the SPT3 family.</text>
</comment>
<evidence type="ECO:0000313" key="8">
    <source>
        <dbReference type="Proteomes" id="UP001147747"/>
    </source>
</evidence>
<dbReference type="AlphaFoldDB" id="A0A9X0B8C6"/>
<protein>
    <submittedName>
        <fullName evidence="7">TFIID-18kDa-domain-containing protein</fullName>
    </submittedName>
</protein>
<evidence type="ECO:0000256" key="5">
    <source>
        <dbReference type="ARBA" id="ARBA00061274"/>
    </source>
</evidence>
<evidence type="ECO:0000256" key="1">
    <source>
        <dbReference type="ARBA" id="ARBA00004123"/>
    </source>
</evidence>
<dbReference type="GO" id="GO:0003712">
    <property type="term" value="F:transcription coregulator activity"/>
    <property type="evidence" value="ECO:0007669"/>
    <property type="project" value="TreeGrafter"/>
</dbReference>
<evidence type="ECO:0000256" key="2">
    <source>
        <dbReference type="ARBA" id="ARBA00023015"/>
    </source>
</evidence>
<gene>
    <name evidence="7" type="ORF">N7509_007387</name>
</gene>
<dbReference type="GeneID" id="81371004"/>
<feature type="compositionally biased region" description="Basic and acidic residues" evidence="6">
    <location>
        <begin position="124"/>
        <end position="137"/>
    </location>
</feature>
<dbReference type="GO" id="GO:0005634">
    <property type="term" value="C:nucleus"/>
    <property type="evidence" value="ECO:0007669"/>
    <property type="project" value="UniProtKB-SubCell"/>
</dbReference>
<evidence type="ECO:0000256" key="6">
    <source>
        <dbReference type="SAM" id="MobiDB-lite"/>
    </source>
</evidence>
<dbReference type="GO" id="GO:0046982">
    <property type="term" value="F:protein heterodimerization activity"/>
    <property type="evidence" value="ECO:0007669"/>
    <property type="project" value="InterPro"/>
</dbReference>
<dbReference type="Pfam" id="PF02269">
    <property type="entry name" value="TFIID-18kDa"/>
    <property type="match status" value="1"/>
</dbReference>
<name>A0A9X0B8C6_9EURO</name>
<evidence type="ECO:0000313" key="7">
    <source>
        <dbReference type="EMBL" id="KAJ5391897.1"/>
    </source>
</evidence>
<keyword evidence="3" id="KW-0804">Transcription</keyword>
<reference evidence="7" key="2">
    <citation type="journal article" date="2023" name="IMA Fungus">
        <title>Comparative genomic study of the Penicillium genus elucidates a diverse pangenome and 15 lateral gene transfer events.</title>
        <authorList>
            <person name="Petersen C."/>
            <person name="Sorensen T."/>
            <person name="Nielsen M.R."/>
            <person name="Sondergaard T.E."/>
            <person name="Sorensen J.L."/>
            <person name="Fitzpatrick D.A."/>
            <person name="Frisvad J.C."/>
            <person name="Nielsen K.L."/>
        </authorList>
    </citation>
    <scope>NUCLEOTIDE SEQUENCE</scope>
    <source>
        <strain evidence="7">IBT 29677</strain>
    </source>
</reference>